<evidence type="ECO:0000256" key="4">
    <source>
        <dbReference type="ARBA" id="ARBA00023157"/>
    </source>
</evidence>
<evidence type="ECO:0000256" key="5">
    <source>
        <dbReference type="ARBA" id="ARBA00023284"/>
    </source>
</evidence>
<proteinExistence type="inferred from homology"/>
<comment type="function">
    <text evidence="6">Thiol-specific peroxidase that catalyzes the reduction of hydrogen peroxide and organic hydroperoxides to water and alcohols, respectively. Plays a role in cell protection against oxidative stress by detoxifying peroxides. May be an antioxidant enzyme particularly in the developing shoot and photosynthesizing leaf.</text>
</comment>
<evidence type="ECO:0000256" key="6">
    <source>
        <dbReference type="ARBA" id="ARBA00045169"/>
    </source>
</evidence>
<name>A0A8S1IYC0_9CHLO</name>
<keyword evidence="5 7" id="KW-0676">Redox-active center</keyword>
<sequence>MRLPLPRRRAPHFKAQAVIGMDFKTVSLDDYRGKWLVLFFYPFDFTFVCPTEIVAFSNATEKLRELGAELAAVSCDSKHVHLSWTMQPREQGGLGQLQMPLISDFSKKISRDYGVLVEDEEDELCGAALRALFIIDAKGVIRSVLVNDEAVGRNVDETVRLIQAFQYADEHGETCPGAALLSIAQCSVRAAG</sequence>
<dbReference type="PANTHER" id="PTHR10681">
    <property type="entry name" value="THIOREDOXIN PEROXIDASE"/>
    <property type="match status" value="1"/>
</dbReference>
<protein>
    <recommendedName>
        <fullName evidence="7">Peroxiredoxin</fullName>
        <ecNumber evidence="7">1.11.1.24</ecNumber>
    </recommendedName>
</protein>
<dbReference type="GO" id="GO:0005829">
    <property type="term" value="C:cytosol"/>
    <property type="evidence" value="ECO:0007669"/>
    <property type="project" value="TreeGrafter"/>
</dbReference>
<dbReference type="GO" id="GO:0045454">
    <property type="term" value="P:cell redox homeostasis"/>
    <property type="evidence" value="ECO:0007669"/>
    <property type="project" value="TreeGrafter"/>
</dbReference>
<feature type="active site" description="Cysteine sulfenic acid (-SOH) intermediate; for peroxidase activity" evidence="8">
    <location>
        <position position="49"/>
    </location>
</feature>
<organism evidence="10 11">
    <name type="scientific">Ostreobium quekettii</name>
    <dbReference type="NCBI Taxonomy" id="121088"/>
    <lineage>
        <taxon>Eukaryota</taxon>
        <taxon>Viridiplantae</taxon>
        <taxon>Chlorophyta</taxon>
        <taxon>core chlorophytes</taxon>
        <taxon>Ulvophyceae</taxon>
        <taxon>TCBD clade</taxon>
        <taxon>Bryopsidales</taxon>
        <taxon>Ostreobineae</taxon>
        <taxon>Ostreobiaceae</taxon>
        <taxon>Ostreobium</taxon>
    </lineage>
</organism>
<dbReference type="GO" id="GO:0008379">
    <property type="term" value="F:thioredoxin peroxidase activity"/>
    <property type="evidence" value="ECO:0007669"/>
    <property type="project" value="TreeGrafter"/>
</dbReference>
<evidence type="ECO:0000256" key="1">
    <source>
        <dbReference type="ARBA" id="ARBA00004496"/>
    </source>
</evidence>
<dbReference type="Gene3D" id="3.40.30.10">
    <property type="entry name" value="Glutaredoxin"/>
    <property type="match status" value="1"/>
</dbReference>
<comment type="catalytic activity">
    <reaction evidence="7">
        <text>a hydroperoxide + [thioredoxin]-dithiol = an alcohol + [thioredoxin]-disulfide + H2O</text>
        <dbReference type="Rhea" id="RHEA:62620"/>
        <dbReference type="Rhea" id="RHEA-COMP:10698"/>
        <dbReference type="Rhea" id="RHEA-COMP:10700"/>
        <dbReference type="ChEBI" id="CHEBI:15377"/>
        <dbReference type="ChEBI" id="CHEBI:29950"/>
        <dbReference type="ChEBI" id="CHEBI:30879"/>
        <dbReference type="ChEBI" id="CHEBI:35924"/>
        <dbReference type="ChEBI" id="CHEBI:50058"/>
        <dbReference type="EC" id="1.11.1.24"/>
    </reaction>
</comment>
<dbReference type="SUPFAM" id="SSF52833">
    <property type="entry name" value="Thioredoxin-like"/>
    <property type="match status" value="1"/>
</dbReference>
<dbReference type="GO" id="GO:0042744">
    <property type="term" value="P:hydrogen peroxide catabolic process"/>
    <property type="evidence" value="ECO:0007669"/>
    <property type="project" value="TreeGrafter"/>
</dbReference>
<keyword evidence="7" id="KW-0575">Peroxidase</keyword>
<keyword evidence="7" id="KW-0049">Antioxidant</keyword>
<evidence type="ECO:0000256" key="2">
    <source>
        <dbReference type="ARBA" id="ARBA00022490"/>
    </source>
</evidence>
<evidence type="ECO:0000313" key="10">
    <source>
        <dbReference type="EMBL" id="CAD7699003.1"/>
    </source>
</evidence>
<dbReference type="InterPro" id="IPR000866">
    <property type="entry name" value="AhpC/TSA"/>
</dbReference>
<evidence type="ECO:0000259" key="9">
    <source>
        <dbReference type="PROSITE" id="PS51352"/>
    </source>
</evidence>
<dbReference type="GO" id="GO:0006979">
    <property type="term" value="P:response to oxidative stress"/>
    <property type="evidence" value="ECO:0007669"/>
    <property type="project" value="TreeGrafter"/>
</dbReference>
<dbReference type="Pfam" id="PF00578">
    <property type="entry name" value="AhpC-TSA"/>
    <property type="match status" value="1"/>
</dbReference>
<dbReference type="FunFam" id="3.40.30.10:FF:000002">
    <property type="entry name" value="Alkyl hydroperoxide reductase C"/>
    <property type="match status" value="1"/>
</dbReference>
<dbReference type="AlphaFoldDB" id="A0A8S1IYC0"/>
<dbReference type="PIRSF" id="PIRSF000239">
    <property type="entry name" value="AHPC"/>
    <property type="match status" value="1"/>
</dbReference>
<dbReference type="InterPro" id="IPR013766">
    <property type="entry name" value="Thioredoxin_domain"/>
</dbReference>
<keyword evidence="4" id="KW-1015">Disulfide bond</keyword>
<dbReference type="PANTHER" id="PTHR10681:SF176">
    <property type="entry name" value="THIOREDOXIN DOMAIN-CONTAINING PROTEIN"/>
    <property type="match status" value="1"/>
</dbReference>
<comment type="subcellular location">
    <subcellularLocation>
        <location evidence="1">Cytoplasm</location>
    </subcellularLocation>
</comment>
<keyword evidence="3 7" id="KW-0560">Oxidoreductase</keyword>
<evidence type="ECO:0000256" key="3">
    <source>
        <dbReference type="ARBA" id="ARBA00023002"/>
    </source>
</evidence>
<dbReference type="InterPro" id="IPR024706">
    <property type="entry name" value="Peroxiredoxin_AhpC-typ"/>
</dbReference>
<dbReference type="EMBL" id="CAJHUC010000936">
    <property type="protein sequence ID" value="CAD7699003.1"/>
    <property type="molecule type" value="Genomic_DNA"/>
</dbReference>
<gene>
    <name evidence="10" type="ORF">OSTQU699_LOCUS4362</name>
</gene>
<dbReference type="OrthoDB" id="185659at2759"/>
<feature type="domain" description="Thioredoxin" evidence="9">
    <location>
        <begin position="4"/>
        <end position="167"/>
    </location>
</feature>
<evidence type="ECO:0000256" key="8">
    <source>
        <dbReference type="PIRSR" id="PIRSR000239-1"/>
    </source>
</evidence>
<comment type="caution">
    <text evidence="10">The sequence shown here is derived from an EMBL/GenBank/DDBJ whole genome shotgun (WGS) entry which is preliminary data.</text>
</comment>
<dbReference type="InterPro" id="IPR036249">
    <property type="entry name" value="Thioredoxin-like_sf"/>
</dbReference>
<keyword evidence="2" id="KW-0963">Cytoplasm</keyword>
<dbReference type="EC" id="1.11.1.24" evidence="7"/>
<dbReference type="GO" id="GO:0033554">
    <property type="term" value="P:cellular response to stress"/>
    <property type="evidence" value="ECO:0007669"/>
    <property type="project" value="TreeGrafter"/>
</dbReference>
<dbReference type="PROSITE" id="PS51352">
    <property type="entry name" value="THIOREDOXIN_2"/>
    <property type="match status" value="1"/>
</dbReference>
<comment type="similarity">
    <text evidence="7">Belongs to the peroxiredoxin family.</text>
</comment>
<evidence type="ECO:0000256" key="7">
    <source>
        <dbReference type="PIRNR" id="PIRNR000239"/>
    </source>
</evidence>
<dbReference type="CDD" id="cd03015">
    <property type="entry name" value="PRX_Typ2cys"/>
    <property type="match status" value="1"/>
</dbReference>
<dbReference type="Proteomes" id="UP000708148">
    <property type="component" value="Unassembled WGS sequence"/>
</dbReference>
<reference evidence="10" key="1">
    <citation type="submission" date="2020-12" db="EMBL/GenBank/DDBJ databases">
        <authorList>
            <person name="Iha C."/>
        </authorList>
    </citation>
    <scope>NUCLEOTIDE SEQUENCE</scope>
</reference>
<accession>A0A8S1IYC0</accession>
<dbReference type="InterPro" id="IPR050217">
    <property type="entry name" value="Peroxiredoxin"/>
</dbReference>
<keyword evidence="11" id="KW-1185">Reference proteome</keyword>
<evidence type="ECO:0000313" key="11">
    <source>
        <dbReference type="Proteomes" id="UP000708148"/>
    </source>
</evidence>